<sequence>SLPSMPFIRYLVLESLIISAVLSVRCHIEITVHDSTHAPPDGNEMECPLHVKTCMKIVQSEPKYISKSCGYQDKCKDADYNEYDGDLCVKVDDTITRCCCFG</sequence>
<feature type="non-terminal residue" evidence="2">
    <location>
        <position position="1"/>
    </location>
</feature>
<name>A0AAN5D4Q9_9BILA</name>
<feature type="chain" id="PRO_5042820114" description="Secreted protein" evidence="1">
    <location>
        <begin position="24"/>
        <end position="102"/>
    </location>
</feature>
<feature type="signal peptide" evidence="1">
    <location>
        <begin position="1"/>
        <end position="23"/>
    </location>
</feature>
<organism evidence="2 3">
    <name type="scientific">Pristionchus mayeri</name>
    <dbReference type="NCBI Taxonomy" id="1317129"/>
    <lineage>
        <taxon>Eukaryota</taxon>
        <taxon>Metazoa</taxon>
        <taxon>Ecdysozoa</taxon>
        <taxon>Nematoda</taxon>
        <taxon>Chromadorea</taxon>
        <taxon>Rhabditida</taxon>
        <taxon>Rhabditina</taxon>
        <taxon>Diplogasteromorpha</taxon>
        <taxon>Diplogasteroidea</taxon>
        <taxon>Neodiplogasteridae</taxon>
        <taxon>Pristionchus</taxon>
    </lineage>
</organism>
<keyword evidence="1" id="KW-0732">Signal</keyword>
<keyword evidence="3" id="KW-1185">Reference proteome</keyword>
<evidence type="ECO:0008006" key="4">
    <source>
        <dbReference type="Google" id="ProtNLM"/>
    </source>
</evidence>
<accession>A0AAN5D4Q9</accession>
<evidence type="ECO:0000313" key="3">
    <source>
        <dbReference type="Proteomes" id="UP001328107"/>
    </source>
</evidence>
<gene>
    <name evidence="2" type="ORF">PMAYCL1PPCAC_27006</name>
</gene>
<evidence type="ECO:0000313" key="2">
    <source>
        <dbReference type="EMBL" id="GMR56811.1"/>
    </source>
</evidence>
<comment type="caution">
    <text evidence="2">The sequence shown here is derived from an EMBL/GenBank/DDBJ whole genome shotgun (WGS) entry which is preliminary data.</text>
</comment>
<feature type="non-terminal residue" evidence="2">
    <location>
        <position position="102"/>
    </location>
</feature>
<protein>
    <recommendedName>
        <fullName evidence="4">Secreted protein</fullName>
    </recommendedName>
</protein>
<evidence type="ECO:0000256" key="1">
    <source>
        <dbReference type="SAM" id="SignalP"/>
    </source>
</evidence>
<dbReference type="EMBL" id="BTRK01000006">
    <property type="protein sequence ID" value="GMR56811.1"/>
    <property type="molecule type" value="Genomic_DNA"/>
</dbReference>
<dbReference type="AlphaFoldDB" id="A0AAN5D4Q9"/>
<dbReference type="Proteomes" id="UP001328107">
    <property type="component" value="Unassembled WGS sequence"/>
</dbReference>
<proteinExistence type="predicted"/>
<reference evidence="3" key="1">
    <citation type="submission" date="2022-10" db="EMBL/GenBank/DDBJ databases">
        <title>Genome assembly of Pristionchus species.</title>
        <authorList>
            <person name="Yoshida K."/>
            <person name="Sommer R.J."/>
        </authorList>
    </citation>
    <scope>NUCLEOTIDE SEQUENCE [LARGE SCALE GENOMIC DNA]</scope>
    <source>
        <strain evidence="3">RS5460</strain>
    </source>
</reference>